<dbReference type="PANTHER" id="PTHR12558:SF9">
    <property type="entry name" value="CELL DIVISION CYCLE PROTEIN 16 HOMOLOG"/>
    <property type="match status" value="1"/>
</dbReference>
<evidence type="ECO:0000256" key="2">
    <source>
        <dbReference type="ARBA" id="ARBA00022737"/>
    </source>
</evidence>
<evidence type="ECO:0000256" key="5">
    <source>
        <dbReference type="ARBA" id="ARBA00022803"/>
    </source>
</evidence>
<dbReference type="GO" id="GO:0051301">
    <property type="term" value="P:cell division"/>
    <property type="evidence" value="ECO:0007669"/>
    <property type="project" value="UniProtKB-KW"/>
</dbReference>
<keyword evidence="5 7" id="KW-0802">TPR repeat</keyword>
<keyword evidence="9" id="KW-1185">Reference proteome</keyword>
<feature type="repeat" description="TPR" evidence="7">
    <location>
        <begin position="498"/>
        <end position="531"/>
    </location>
</feature>
<dbReference type="PANTHER" id="PTHR12558">
    <property type="entry name" value="CELL DIVISION CYCLE 16,23,27"/>
    <property type="match status" value="1"/>
</dbReference>
<dbReference type="InterPro" id="IPR011990">
    <property type="entry name" value="TPR-like_helical_dom_sf"/>
</dbReference>
<proteinExistence type="predicted"/>
<accession>A0AAQ4D7B7</accession>
<dbReference type="GO" id="GO:0045842">
    <property type="term" value="P:positive regulation of mitotic metaphase/anaphase transition"/>
    <property type="evidence" value="ECO:0007669"/>
    <property type="project" value="TreeGrafter"/>
</dbReference>
<dbReference type="Pfam" id="PF00515">
    <property type="entry name" value="TPR_1"/>
    <property type="match status" value="1"/>
</dbReference>
<keyword evidence="6" id="KW-0131">Cell cycle</keyword>
<dbReference type="SUPFAM" id="SSF48452">
    <property type="entry name" value="TPR-like"/>
    <property type="match status" value="2"/>
</dbReference>
<feature type="repeat" description="TPR" evidence="7">
    <location>
        <begin position="532"/>
        <end position="565"/>
    </location>
</feature>
<dbReference type="GO" id="GO:0005680">
    <property type="term" value="C:anaphase-promoting complex"/>
    <property type="evidence" value="ECO:0007669"/>
    <property type="project" value="TreeGrafter"/>
</dbReference>
<evidence type="ECO:0000256" key="7">
    <source>
        <dbReference type="PROSITE-ProRule" id="PRU00339"/>
    </source>
</evidence>
<sequence>MTENISCPFESREELFNFDYCVFHKTANPRRHRRASALKMSAEGHSKFDCCGDSPHVRSHNEQIDFERYRKMVQWYIDKHQYTTALFWADKLASMSRECSEDIYTVAHCLYLNKQYRRAAHFIESRGLHKKSLNFKILAVSSRIAGKEYKEAIQISEAPLSDAAAAGAESTAEDSGSLHRLEASLHLLQGKAYEAIDNRSLAAECYKKALALDIHCYEAFEALVKHQMLSREEEESVLNLLNMAMGASCEDSEFVRLLYAIKVKKYDKPDPSELPVELSHLSENLDIATAVAEKCYYNCDYKRCYDITSTVLSRDPYLIDCFPVRISCLMELGKSNDLFHLAHKLVDMYPEIAVSWFAVGCYYYIIGKADSARRFLSKATVLDQVFGPAWLMFGHSFAVESEHDQAMAAYFKALQLIKGCHLPFLYIGLEYGLTNNTKLAERFFSQALAIAPNDPFVLHEMGVVAFQNQEYANAKRHFEHALSLLQSSGNAVLPEKWEPLLNNLGHTCRKLRKYNKALEYHHQALVLSPKNSSTFSAIGFVHSLLRHWSEAVDYFHKALGLQRDDAFSTTMLSQAIEQQMNELPPCKGVPEALPEYCPCDSPQSPTLDMDFTSTATCPSQEYDEIEGIS</sequence>
<dbReference type="Pfam" id="PF12895">
    <property type="entry name" value="ANAPC3"/>
    <property type="match status" value="1"/>
</dbReference>
<dbReference type="GO" id="GO:0016567">
    <property type="term" value="P:protein ubiquitination"/>
    <property type="evidence" value="ECO:0007669"/>
    <property type="project" value="TreeGrafter"/>
</dbReference>
<keyword evidence="4" id="KW-0833">Ubl conjugation pathway</keyword>
<evidence type="ECO:0000256" key="1">
    <source>
        <dbReference type="ARBA" id="ARBA00022618"/>
    </source>
</evidence>
<evidence type="ECO:0000256" key="4">
    <source>
        <dbReference type="ARBA" id="ARBA00022786"/>
    </source>
</evidence>
<dbReference type="SMART" id="SM00028">
    <property type="entry name" value="TPR"/>
    <property type="match status" value="7"/>
</dbReference>
<dbReference type="Proteomes" id="UP001321473">
    <property type="component" value="Unassembled WGS sequence"/>
</dbReference>
<dbReference type="EMBL" id="JARKHS020034205">
    <property type="protein sequence ID" value="KAK8758357.1"/>
    <property type="molecule type" value="Genomic_DNA"/>
</dbReference>
<comment type="caution">
    <text evidence="8">The sequence shown here is derived from an EMBL/GenBank/DDBJ whole genome shotgun (WGS) entry which is preliminary data.</text>
</comment>
<evidence type="ECO:0000256" key="3">
    <source>
        <dbReference type="ARBA" id="ARBA00022776"/>
    </source>
</evidence>
<evidence type="ECO:0000313" key="9">
    <source>
        <dbReference type="Proteomes" id="UP001321473"/>
    </source>
</evidence>
<dbReference type="PROSITE" id="PS50005">
    <property type="entry name" value="TPR"/>
    <property type="match status" value="2"/>
</dbReference>
<dbReference type="AlphaFoldDB" id="A0AAQ4D7B7"/>
<name>A0AAQ4D7B7_AMBAM</name>
<dbReference type="GO" id="GO:0031145">
    <property type="term" value="P:anaphase-promoting complex-dependent catabolic process"/>
    <property type="evidence" value="ECO:0007669"/>
    <property type="project" value="TreeGrafter"/>
</dbReference>
<evidence type="ECO:0000256" key="6">
    <source>
        <dbReference type="ARBA" id="ARBA00023306"/>
    </source>
</evidence>
<keyword evidence="2" id="KW-0677">Repeat</keyword>
<keyword evidence="3" id="KW-0498">Mitosis</keyword>
<reference evidence="8 9" key="1">
    <citation type="journal article" date="2023" name="Arcadia Sci">
        <title>De novo assembly of a long-read Amblyomma americanum tick genome.</title>
        <authorList>
            <person name="Chou S."/>
            <person name="Poskanzer K.E."/>
            <person name="Rollins M."/>
            <person name="Thuy-Boun P.S."/>
        </authorList>
    </citation>
    <scope>NUCLEOTIDE SEQUENCE [LARGE SCALE GENOMIC DNA]</scope>
    <source>
        <strain evidence="8">F_SG_1</strain>
        <tissue evidence="8">Salivary glands</tissue>
    </source>
</reference>
<dbReference type="InterPro" id="IPR019734">
    <property type="entry name" value="TPR_rpt"/>
</dbReference>
<dbReference type="GO" id="GO:0005737">
    <property type="term" value="C:cytoplasm"/>
    <property type="evidence" value="ECO:0007669"/>
    <property type="project" value="TreeGrafter"/>
</dbReference>
<organism evidence="8 9">
    <name type="scientific">Amblyomma americanum</name>
    <name type="common">Lone star tick</name>
    <dbReference type="NCBI Taxonomy" id="6943"/>
    <lineage>
        <taxon>Eukaryota</taxon>
        <taxon>Metazoa</taxon>
        <taxon>Ecdysozoa</taxon>
        <taxon>Arthropoda</taxon>
        <taxon>Chelicerata</taxon>
        <taxon>Arachnida</taxon>
        <taxon>Acari</taxon>
        <taxon>Parasitiformes</taxon>
        <taxon>Ixodida</taxon>
        <taxon>Ixodoidea</taxon>
        <taxon>Ixodidae</taxon>
        <taxon>Amblyomminae</taxon>
        <taxon>Amblyomma</taxon>
    </lineage>
</organism>
<gene>
    <name evidence="8" type="ORF">V5799_004011</name>
</gene>
<protein>
    <submittedName>
        <fullName evidence="8">Uncharacterized protein</fullName>
    </submittedName>
</protein>
<dbReference type="Gene3D" id="1.25.40.10">
    <property type="entry name" value="Tetratricopeptide repeat domain"/>
    <property type="match status" value="1"/>
</dbReference>
<keyword evidence="1" id="KW-0132">Cell division</keyword>
<evidence type="ECO:0000313" key="8">
    <source>
        <dbReference type="EMBL" id="KAK8758357.1"/>
    </source>
</evidence>